<gene>
    <name evidence="2" type="ORF">NDU88_003461</name>
</gene>
<reference evidence="2" key="1">
    <citation type="journal article" date="2022" name="bioRxiv">
        <title>Sequencing and chromosome-scale assembly of the giantPleurodeles waltlgenome.</title>
        <authorList>
            <person name="Brown T."/>
            <person name="Elewa A."/>
            <person name="Iarovenko S."/>
            <person name="Subramanian E."/>
            <person name="Araus A.J."/>
            <person name="Petzold A."/>
            <person name="Susuki M."/>
            <person name="Suzuki K.-i.T."/>
            <person name="Hayashi T."/>
            <person name="Toyoda A."/>
            <person name="Oliveira C."/>
            <person name="Osipova E."/>
            <person name="Leigh N.D."/>
            <person name="Simon A."/>
            <person name="Yun M.H."/>
        </authorList>
    </citation>
    <scope>NUCLEOTIDE SEQUENCE</scope>
    <source>
        <strain evidence="2">20211129_DDA</strain>
        <tissue evidence="2">Liver</tissue>
    </source>
</reference>
<feature type="signal peptide" evidence="1">
    <location>
        <begin position="1"/>
        <end position="30"/>
    </location>
</feature>
<comment type="caution">
    <text evidence="2">The sequence shown here is derived from an EMBL/GenBank/DDBJ whole genome shotgun (WGS) entry which is preliminary data.</text>
</comment>
<dbReference type="Proteomes" id="UP001066276">
    <property type="component" value="Chromosome 11"/>
</dbReference>
<evidence type="ECO:0000313" key="3">
    <source>
        <dbReference type="Proteomes" id="UP001066276"/>
    </source>
</evidence>
<dbReference type="AlphaFoldDB" id="A0AAV7LN69"/>
<evidence type="ECO:0000313" key="2">
    <source>
        <dbReference type="EMBL" id="KAJ1090328.1"/>
    </source>
</evidence>
<evidence type="ECO:0000256" key="1">
    <source>
        <dbReference type="SAM" id="SignalP"/>
    </source>
</evidence>
<sequence>MSSLLRNLRVFVALTLAMTQFSGRATMAAANPLDRPKADATCLICLELYKDPVIRVWAQYLPNLYPQRASSGGARALDGSDAGLPRRRVRVERQLRGAGKREALILVTEIKSTSNYYGLAWLYYHIFGDELLALEISGKASADVNYAGTSDVLPGGMEDGGMRQQEFSEFRNEVVRERPHSVKKAPAYLADYLSLDNERKKICCNVIIERASSGGARALDGSDAGLPRRRVRVERQLRGAGKREALILVTEIKSTSNYYGLAWLYYHSYLMITPCFL</sequence>
<keyword evidence="1" id="KW-0732">Signal</keyword>
<name>A0AAV7LN69_PLEWA</name>
<organism evidence="2 3">
    <name type="scientific">Pleurodeles waltl</name>
    <name type="common">Iberian ribbed newt</name>
    <dbReference type="NCBI Taxonomy" id="8319"/>
    <lineage>
        <taxon>Eukaryota</taxon>
        <taxon>Metazoa</taxon>
        <taxon>Chordata</taxon>
        <taxon>Craniata</taxon>
        <taxon>Vertebrata</taxon>
        <taxon>Euteleostomi</taxon>
        <taxon>Amphibia</taxon>
        <taxon>Batrachia</taxon>
        <taxon>Caudata</taxon>
        <taxon>Salamandroidea</taxon>
        <taxon>Salamandridae</taxon>
        <taxon>Pleurodelinae</taxon>
        <taxon>Pleurodeles</taxon>
    </lineage>
</organism>
<feature type="chain" id="PRO_5043989547" evidence="1">
    <location>
        <begin position="31"/>
        <end position="277"/>
    </location>
</feature>
<protein>
    <submittedName>
        <fullName evidence="2">Uncharacterized protein</fullName>
    </submittedName>
</protein>
<dbReference type="EMBL" id="JANPWB010000015">
    <property type="protein sequence ID" value="KAJ1090328.1"/>
    <property type="molecule type" value="Genomic_DNA"/>
</dbReference>
<accession>A0AAV7LN69</accession>
<proteinExistence type="predicted"/>
<keyword evidence="3" id="KW-1185">Reference proteome</keyword>